<reference evidence="2 3" key="1">
    <citation type="submission" date="2022-09" db="EMBL/GenBank/DDBJ databases">
        <authorList>
            <person name="Palmer J.M."/>
        </authorList>
    </citation>
    <scope>NUCLEOTIDE SEQUENCE [LARGE SCALE GENOMIC DNA]</scope>
    <source>
        <strain evidence="2 3">DSM 7382</strain>
    </source>
</reference>
<keyword evidence="3" id="KW-1185">Reference proteome</keyword>
<gene>
    <name evidence="2" type="ORF">QCA50_019406</name>
</gene>
<dbReference type="Proteomes" id="UP001385951">
    <property type="component" value="Unassembled WGS sequence"/>
</dbReference>
<evidence type="ECO:0000313" key="3">
    <source>
        <dbReference type="Proteomes" id="UP001385951"/>
    </source>
</evidence>
<proteinExistence type="predicted"/>
<accession>A0AAW0F964</accession>
<dbReference type="AlphaFoldDB" id="A0AAW0F964"/>
<dbReference type="Pfam" id="PF20252">
    <property type="entry name" value="BIG2_C"/>
    <property type="match status" value="1"/>
</dbReference>
<evidence type="ECO:0000259" key="1">
    <source>
        <dbReference type="Pfam" id="PF20252"/>
    </source>
</evidence>
<name>A0AAW0F964_9APHY</name>
<dbReference type="InterPro" id="IPR046455">
    <property type="entry name" value="Sec7/BIG1-like_C"/>
</dbReference>
<comment type="caution">
    <text evidence="2">The sequence shown here is derived from an EMBL/GenBank/DDBJ whole genome shotgun (WGS) entry which is preliminary data.</text>
</comment>
<feature type="domain" description="Sec7/BIG1-like C-terminal" evidence="1">
    <location>
        <begin position="42"/>
        <end position="116"/>
    </location>
</feature>
<dbReference type="EMBL" id="JASBNA010000085">
    <property type="protein sequence ID" value="KAK7677595.1"/>
    <property type="molecule type" value="Genomic_DNA"/>
</dbReference>
<organism evidence="2 3">
    <name type="scientific">Cerrena zonata</name>
    <dbReference type="NCBI Taxonomy" id="2478898"/>
    <lineage>
        <taxon>Eukaryota</taxon>
        <taxon>Fungi</taxon>
        <taxon>Dikarya</taxon>
        <taxon>Basidiomycota</taxon>
        <taxon>Agaricomycotina</taxon>
        <taxon>Agaricomycetes</taxon>
        <taxon>Polyporales</taxon>
        <taxon>Cerrenaceae</taxon>
        <taxon>Cerrena</taxon>
    </lineage>
</organism>
<evidence type="ECO:0000313" key="2">
    <source>
        <dbReference type="EMBL" id="KAK7677595.1"/>
    </source>
</evidence>
<protein>
    <recommendedName>
        <fullName evidence="1">Sec7/BIG1-like C-terminal domain-containing protein</fullName>
    </recommendedName>
</protein>
<sequence>MSYCACTTILDLSIKRLDLKLRTGSDRKLIIQWCFIDTYTSLYSLRLGVFQDFTKLKVDTQANAAWTPVVAQILQGFVKFEDKAFMRYLPAIYPLETELLARDIAPEVQEGLQEYFTRVGYAQGIMYSPPSRIYTFPTWITPPITPLRHIKNPNMPI</sequence>